<keyword evidence="6" id="KW-0732">Signal</keyword>
<evidence type="ECO:0000256" key="1">
    <source>
        <dbReference type="ARBA" id="ARBA00004442"/>
    </source>
</evidence>
<reference evidence="8" key="1">
    <citation type="submission" date="2018-10" db="EMBL/GenBank/DDBJ databases">
        <title>A highly polymorphic receptor governs many distinct self-recognition types within the Myxococcales order.</title>
        <authorList>
            <person name="Cao P."/>
            <person name="Wei X."/>
            <person name="Awal R.P."/>
            <person name="Muller R."/>
            <person name="Wall D."/>
        </authorList>
    </citation>
    <scope>NUCLEOTIDE SEQUENCE</scope>
    <source>
        <strain evidence="8">DSM 14365</strain>
    </source>
</reference>
<protein>
    <submittedName>
        <fullName evidence="8">TraB</fullName>
    </submittedName>
</protein>
<name>A0A410RAF6_9BACT</name>
<dbReference type="GO" id="GO:0005509">
    <property type="term" value="F:calcium ion binding"/>
    <property type="evidence" value="ECO:0007669"/>
    <property type="project" value="InterPro"/>
</dbReference>
<evidence type="ECO:0000313" key="8">
    <source>
        <dbReference type="EMBL" id="QAT78204.1"/>
    </source>
</evidence>
<feature type="chain" id="PRO_5019299506" evidence="6">
    <location>
        <begin position="24"/>
        <end position="535"/>
    </location>
</feature>
<gene>
    <name evidence="8" type="primary">traB</name>
</gene>
<dbReference type="InterPro" id="IPR028974">
    <property type="entry name" value="TSP_type-3_rpt"/>
</dbReference>
<dbReference type="InterPro" id="IPR050330">
    <property type="entry name" value="Bact_OuterMem_StrucFunc"/>
</dbReference>
<dbReference type="GO" id="GO:0009279">
    <property type="term" value="C:cell outer membrane"/>
    <property type="evidence" value="ECO:0007669"/>
    <property type="project" value="UniProtKB-SubCell"/>
</dbReference>
<evidence type="ECO:0000256" key="6">
    <source>
        <dbReference type="SAM" id="SignalP"/>
    </source>
</evidence>
<evidence type="ECO:0000256" key="5">
    <source>
        <dbReference type="SAM" id="MobiDB-lite"/>
    </source>
</evidence>
<dbReference type="PANTHER" id="PTHR30329">
    <property type="entry name" value="STATOR ELEMENT OF FLAGELLAR MOTOR COMPLEX"/>
    <property type="match status" value="1"/>
</dbReference>
<accession>A0A410RAF6</accession>
<dbReference type="SUPFAM" id="SSF103088">
    <property type="entry name" value="OmpA-like"/>
    <property type="match status" value="1"/>
</dbReference>
<keyword evidence="3" id="KW-0998">Cell outer membrane</keyword>
<evidence type="ECO:0000259" key="7">
    <source>
        <dbReference type="PROSITE" id="PS51123"/>
    </source>
</evidence>
<feature type="domain" description="OmpA-like" evidence="7">
    <location>
        <begin position="405"/>
        <end position="534"/>
    </location>
</feature>
<sequence length="535" mass="57958">MARLLAGALLAALLALCPPPGGARSAHAQGAPAQGRFDIQFFRPSAAPRDLMVVQKSEVIGHLSPTVGMYMDVGVDPLVLFSVDSGQTVDAVSSRVQLTGLVGIGLYDWADLRLAVPFVPWQTGDNLFQLGTEGQVRSPAFGDIRVSGRVALPLFNRTGRYPTGPGLALAADINLPSGDPLAFTGDGEFTGGVTAIFDYRLDFGGLFPGSLIAVNTGLWLRPERQFAGVLLGDMASLGIATEVYVVQQLGISLIGEVYGYPRLNVLKNIASDFKDSAKSIPAEWLFGLRWQTQLGVTVTLGASIGAPCEFGVPSLRLVSGLTWQPLVSREQEEINRILFSRRADPDDDGLIGETDECPEESGPPENRGCPDTDADGDTIVDREDNCPTLPTDGRGKAGCPVAYVEGDQIIILDKVHFATDEDVILDDSKPVLEAVAQVLRTRPDIERVRIEGHTDVRASDAYNLDLSQRRVNSVMQFLIDSGVGAERLEAKGWGHTRPIIDDAHCDRPDEQLDAECTRLTSMNRRVEFHIRRWSE</sequence>
<dbReference type="EMBL" id="MK091249">
    <property type="protein sequence ID" value="QAT78204.1"/>
    <property type="molecule type" value="Genomic_DNA"/>
</dbReference>
<dbReference type="Pfam" id="PF00691">
    <property type="entry name" value="OmpA"/>
    <property type="match status" value="1"/>
</dbReference>
<proteinExistence type="predicted"/>
<dbReference type="PRINTS" id="PR01021">
    <property type="entry name" value="OMPADOMAIN"/>
</dbReference>
<dbReference type="InterPro" id="IPR036737">
    <property type="entry name" value="OmpA-like_sf"/>
</dbReference>
<organism evidence="8">
    <name type="scientific">Haliangium ochraceum</name>
    <dbReference type="NCBI Taxonomy" id="80816"/>
    <lineage>
        <taxon>Bacteria</taxon>
        <taxon>Pseudomonadati</taxon>
        <taxon>Myxococcota</taxon>
        <taxon>Polyangia</taxon>
        <taxon>Haliangiales</taxon>
        <taxon>Kofleriaceae</taxon>
        <taxon>Haliangium</taxon>
    </lineage>
</organism>
<evidence type="ECO:0000256" key="2">
    <source>
        <dbReference type="ARBA" id="ARBA00023136"/>
    </source>
</evidence>
<keyword evidence="2 4" id="KW-0472">Membrane</keyword>
<dbReference type="Gene3D" id="3.30.1330.60">
    <property type="entry name" value="OmpA-like domain"/>
    <property type="match status" value="1"/>
</dbReference>
<feature type="compositionally biased region" description="Acidic residues" evidence="5">
    <location>
        <begin position="345"/>
        <end position="359"/>
    </location>
</feature>
<dbReference type="AlphaFoldDB" id="A0A410RAF6"/>
<evidence type="ECO:0000256" key="4">
    <source>
        <dbReference type="PROSITE-ProRule" id="PRU00473"/>
    </source>
</evidence>
<feature type="region of interest" description="Disordered" evidence="5">
    <location>
        <begin position="345"/>
        <end position="391"/>
    </location>
</feature>
<comment type="subcellular location">
    <subcellularLocation>
        <location evidence="1">Cell outer membrane</location>
    </subcellularLocation>
</comment>
<dbReference type="SUPFAM" id="SSF103647">
    <property type="entry name" value="TSP type-3 repeat"/>
    <property type="match status" value="1"/>
</dbReference>
<dbReference type="CDD" id="cd07185">
    <property type="entry name" value="OmpA_C-like"/>
    <property type="match status" value="1"/>
</dbReference>
<dbReference type="InterPro" id="IPR006664">
    <property type="entry name" value="OMP_bac"/>
</dbReference>
<feature type="signal peptide" evidence="6">
    <location>
        <begin position="1"/>
        <end position="23"/>
    </location>
</feature>
<dbReference type="InterPro" id="IPR006665">
    <property type="entry name" value="OmpA-like"/>
</dbReference>
<dbReference type="PROSITE" id="PS51123">
    <property type="entry name" value="OMPA_2"/>
    <property type="match status" value="1"/>
</dbReference>
<evidence type="ECO:0000256" key="3">
    <source>
        <dbReference type="ARBA" id="ARBA00023237"/>
    </source>
</evidence>
<dbReference type="PANTHER" id="PTHR30329:SF21">
    <property type="entry name" value="LIPOPROTEIN YIAD-RELATED"/>
    <property type="match status" value="1"/>
</dbReference>